<dbReference type="InterPro" id="IPR032714">
    <property type="entry name" value="DZIP1_N"/>
</dbReference>
<dbReference type="PANTHER" id="PTHR21502:SF3">
    <property type="entry name" value="CILIUM ASSEMBLY PROTEIN DZIP1L"/>
    <property type="match status" value="1"/>
</dbReference>
<keyword evidence="5" id="KW-1185">Reference proteome</keyword>
<dbReference type="EMBL" id="KL662099">
    <property type="protein sequence ID" value="KFM23740.1"/>
    <property type="molecule type" value="Genomic_DNA"/>
</dbReference>
<dbReference type="PANTHER" id="PTHR21502">
    <property type="entry name" value="ZINC FINGER PROTEIN DZIP1"/>
    <property type="match status" value="1"/>
</dbReference>
<evidence type="ECO:0000313" key="3">
    <source>
        <dbReference type="EMBL" id="KFM23740.1"/>
    </source>
</evidence>
<feature type="domain" description="Cilium assembly protein DZIP1 N-terminal" evidence="2">
    <location>
        <begin position="9"/>
        <end position="102"/>
    </location>
</feature>
<sequence>MGDHGPPHFAFEAPAPCMNWSSLFSVSPDAIFHASDITSLNSVLPSLLTGGLEGEDDRDLGPDTFRHTFSLCQLALQYLAHVQEDLLRQNRDLKARLREAWPGCTLDRSAREGGHLTTHWDALDPEGWNLGAVRGDEQGLCVALERLARGQEGLLRALHSLDPSQVEPSASGLDAELRAMAESVGYPGEGGAAVSYG</sequence>
<evidence type="ECO:0000313" key="6">
    <source>
        <dbReference type="Proteomes" id="UP000279271"/>
    </source>
</evidence>
<reference evidence="6" key="2">
    <citation type="journal article" date="2018" name="Algal Res.">
        <title>Characterization of plant carbon substrate utilization by Auxenochlorella protothecoides.</title>
        <authorList>
            <person name="Vogler B.W."/>
            <person name="Starkenburg S.R."/>
            <person name="Sudasinghe N."/>
            <person name="Schambach J.Y."/>
            <person name="Rollin J.A."/>
            <person name="Pattathil S."/>
            <person name="Barry A.N."/>
        </authorList>
    </citation>
    <scope>NUCLEOTIDE SEQUENCE [LARGE SCALE GENOMIC DNA]</scope>
    <source>
        <strain evidence="6">UTEX 25</strain>
    </source>
</reference>
<dbReference type="GeneID" id="23612345"/>
<reference evidence="4" key="4">
    <citation type="submission" date="2018-11" db="EMBL/GenBank/DDBJ databases">
        <title>Characterization of plant carbon substrate utilization by Auxenochlorella protothecoides.</title>
        <authorList>
            <person name="Vogler B.W."/>
            <person name="Starkenburg S.R."/>
            <person name="Sudasinghe N."/>
            <person name="Schambach J.Y."/>
            <person name="Rollin J.A."/>
            <person name="Pattathil S."/>
            <person name="Barry A.N."/>
        </authorList>
    </citation>
    <scope>NUCLEOTIDE SEQUENCE [LARGE SCALE GENOMIC DNA]</scope>
    <source>
        <strain evidence="4">UTEX 25</strain>
    </source>
</reference>
<dbReference type="RefSeq" id="XP_011396616.1">
    <property type="nucleotide sequence ID" value="XM_011398314.1"/>
</dbReference>
<proteinExistence type="predicted"/>
<dbReference type="KEGG" id="apro:F751_0954"/>
<dbReference type="Proteomes" id="UP000279271">
    <property type="component" value="Unassembled WGS sequence"/>
</dbReference>
<gene>
    <name evidence="4" type="ORF">APUTEX25_004975</name>
    <name evidence="3" type="ORF">F751_0954</name>
</gene>
<reference evidence="4" key="3">
    <citation type="submission" date="2018-10" db="EMBL/GenBank/DDBJ databases">
        <authorList>
            <person name="Hovde B."/>
            <person name="Zhang X."/>
        </authorList>
    </citation>
    <scope>NUCLEOTIDE SEQUENCE [LARGE SCALE GENOMIC DNA]</scope>
    <source>
        <strain evidence="4">UTEX 25</strain>
    </source>
</reference>
<protein>
    <recommendedName>
        <fullName evidence="2">Cilium assembly protein DZIP1 N-terminal domain-containing protein</fullName>
    </recommendedName>
</protein>
<keyword evidence="1" id="KW-0175">Coiled coil</keyword>
<dbReference type="EMBL" id="QOKY01000133">
    <property type="protein sequence ID" value="RMZ56913.1"/>
    <property type="molecule type" value="Genomic_DNA"/>
</dbReference>
<dbReference type="Proteomes" id="UP000028924">
    <property type="component" value="Unassembled WGS sequence"/>
</dbReference>
<evidence type="ECO:0000256" key="1">
    <source>
        <dbReference type="ARBA" id="ARBA00023054"/>
    </source>
</evidence>
<name>A0A087SDD6_AUXPR</name>
<evidence type="ECO:0000313" key="5">
    <source>
        <dbReference type="Proteomes" id="UP000028924"/>
    </source>
</evidence>
<dbReference type="InterPro" id="IPR051241">
    <property type="entry name" value="DZIP_RILPL"/>
</dbReference>
<evidence type="ECO:0000259" key="2">
    <source>
        <dbReference type="Pfam" id="PF13815"/>
    </source>
</evidence>
<dbReference type="GO" id="GO:0005737">
    <property type="term" value="C:cytoplasm"/>
    <property type="evidence" value="ECO:0007669"/>
    <property type="project" value="UniProtKB-SubCell"/>
</dbReference>
<dbReference type="GO" id="GO:0008270">
    <property type="term" value="F:zinc ion binding"/>
    <property type="evidence" value="ECO:0007669"/>
    <property type="project" value="UniProtKB-KW"/>
</dbReference>
<dbReference type="Pfam" id="PF13815">
    <property type="entry name" value="Dzip-like_N"/>
    <property type="match status" value="1"/>
</dbReference>
<dbReference type="AlphaFoldDB" id="A0A087SDD6"/>
<organism evidence="3 5">
    <name type="scientific">Auxenochlorella protothecoides</name>
    <name type="common">Green microalga</name>
    <name type="synonym">Chlorella protothecoides</name>
    <dbReference type="NCBI Taxonomy" id="3075"/>
    <lineage>
        <taxon>Eukaryota</taxon>
        <taxon>Viridiplantae</taxon>
        <taxon>Chlorophyta</taxon>
        <taxon>core chlorophytes</taxon>
        <taxon>Trebouxiophyceae</taxon>
        <taxon>Chlorellales</taxon>
        <taxon>Chlorellaceae</taxon>
        <taxon>Auxenochlorella</taxon>
    </lineage>
</organism>
<reference evidence="3 5" key="1">
    <citation type="journal article" date="2014" name="BMC Genomics">
        <title>Oil accumulation mechanisms of the oleaginous microalga Chlorella protothecoides revealed through its genome, transcriptomes, and proteomes.</title>
        <authorList>
            <person name="Gao C."/>
            <person name="Wang Y."/>
            <person name="Shen Y."/>
            <person name="Yan D."/>
            <person name="He X."/>
            <person name="Dai J."/>
            <person name="Wu Q."/>
        </authorList>
    </citation>
    <scope>NUCLEOTIDE SEQUENCE [LARGE SCALE GENOMIC DNA]</scope>
    <source>
        <strain evidence="3 5">0710</strain>
    </source>
</reference>
<evidence type="ECO:0000313" key="4">
    <source>
        <dbReference type="EMBL" id="RMZ56913.1"/>
    </source>
</evidence>
<accession>A0A087SDD6</accession>